<dbReference type="Pfam" id="PF10275">
    <property type="entry name" value="Peptidase_C65"/>
    <property type="match status" value="1"/>
</dbReference>
<dbReference type="GO" id="GO:0004843">
    <property type="term" value="F:cysteine-type deubiquitinase activity"/>
    <property type="evidence" value="ECO:0007669"/>
    <property type="project" value="UniProtKB-EC"/>
</dbReference>
<dbReference type="EC" id="3.4.19.12" evidence="2"/>
<dbReference type="InterPro" id="IPR003323">
    <property type="entry name" value="OTU_dom"/>
</dbReference>
<dbReference type="PANTHER" id="PTHR12931">
    <property type="entry name" value="UBIQUITIN THIOLESTERASE PROTEIN OTUB"/>
    <property type="match status" value="1"/>
</dbReference>
<protein>
    <recommendedName>
        <fullName evidence="2">ubiquitinyl hydrolase 1</fullName>
        <ecNumber evidence="2">3.4.19.12</ecNumber>
    </recommendedName>
</protein>
<dbReference type="Proteomes" id="UP000276991">
    <property type="component" value="Unassembled WGS sequence"/>
</dbReference>
<dbReference type="InterPro" id="IPR042468">
    <property type="entry name" value="Peptidase_C65_otubain_sub1"/>
</dbReference>
<dbReference type="GO" id="GO:0005634">
    <property type="term" value="C:nucleus"/>
    <property type="evidence" value="ECO:0007669"/>
    <property type="project" value="TreeGrafter"/>
</dbReference>
<dbReference type="PANTHER" id="PTHR12931:SF15">
    <property type="entry name" value="UBIQUITIN THIOESTERASE OTUBAIN-LIKE"/>
    <property type="match status" value="1"/>
</dbReference>
<feature type="domain" description="OTU" evidence="7">
    <location>
        <begin position="17"/>
        <end position="134"/>
    </location>
</feature>
<dbReference type="OrthoDB" id="18915at2759"/>
<dbReference type="EMBL" id="UPTC01003564">
    <property type="protein sequence ID" value="VBB34476.1"/>
    <property type="molecule type" value="Genomic_DNA"/>
</dbReference>
<evidence type="ECO:0000256" key="4">
    <source>
        <dbReference type="ARBA" id="ARBA00022786"/>
    </source>
</evidence>
<accession>A0A498SQ34</accession>
<keyword evidence="6" id="KW-0788">Thiol protease</keyword>
<keyword evidence="5" id="KW-0378">Hydrolase</keyword>
<evidence type="ECO:0000259" key="7">
    <source>
        <dbReference type="PROSITE" id="PS50802"/>
    </source>
</evidence>
<dbReference type="SUPFAM" id="SSF54001">
    <property type="entry name" value="Cysteine proteinases"/>
    <property type="match status" value="1"/>
</dbReference>
<dbReference type="Gene3D" id="3.30.200.60">
    <property type="entry name" value="Peptidase C65 Otubain, subdomain 1"/>
    <property type="match status" value="1"/>
</dbReference>
<comment type="catalytic activity">
    <reaction evidence="1">
        <text>Thiol-dependent hydrolysis of ester, thioester, amide, peptide and isopeptide bonds formed by the C-terminal Gly of ubiquitin (a 76-residue protein attached to proteins as an intracellular targeting signal).</text>
        <dbReference type="EC" id="3.4.19.12"/>
    </reaction>
</comment>
<dbReference type="InterPro" id="IPR038765">
    <property type="entry name" value="Papain-like_cys_pep_sf"/>
</dbReference>
<evidence type="ECO:0000256" key="3">
    <source>
        <dbReference type="ARBA" id="ARBA00022670"/>
    </source>
</evidence>
<dbReference type="InterPro" id="IPR019400">
    <property type="entry name" value="Peptidase_C65_otubain"/>
</dbReference>
<evidence type="ECO:0000256" key="6">
    <source>
        <dbReference type="ARBA" id="ARBA00022807"/>
    </source>
</evidence>
<reference evidence="8 9" key="1">
    <citation type="submission" date="2018-08" db="EMBL/GenBank/DDBJ databases">
        <authorList>
            <person name="Laetsch R D."/>
            <person name="Stevens L."/>
            <person name="Kumar S."/>
            <person name="Blaxter L. M."/>
        </authorList>
    </citation>
    <scope>NUCLEOTIDE SEQUENCE [LARGE SCALE GENOMIC DNA]</scope>
</reference>
<feature type="non-terminal residue" evidence="8">
    <location>
        <position position="1"/>
    </location>
</feature>
<proteinExistence type="predicted"/>
<evidence type="ECO:0000256" key="5">
    <source>
        <dbReference type="ARBA" id="ARBA00022801"/>
    </source>
</evidence>
<dbReference type="GO" id="GO:0006508">
    <property type="term" value="P:proteolysis"/>
    <property type="evidence" value="ECO:0007669"/>
    <property type="project" value="UniProtKB-KW"/>
</dbReference>
<organism evidence="8 9">
    <name type="scientific">Acanthocheilonema viteae</name>
    <name type="common">Filarial nematode worm</name>
    <name type="synonym">Dipetalonema viteae</name>
    <dbReference type="NCBI Taxonomy" id="6277"/>
    <lineage>
        <taxon>Eukaryota</taxon>
        <taxon>Metazoa</taxon>
        <taxon>Ecdysozoa</taxon>
        <taxon>Nematoda</taxon>
        <taxon>Chromadorea</taxon>
        <taxon>Rhabditida</taxon>
        <taxon>Spirurina</taxon>
        <taxon>Spiruromorpha</taxon>
        <taxon>Filarioidea</taxon>
        <taxon>Onchocercidae</taxon>
        <taxon>Acanthocheilonema</taxon>
    </lineage>
</organism>
<keyword evidence="9" id="KW-1185">Reference proteome</keyword>
<keyword evidence="3" id="KW-0645">Protease</keyword>
<evidence type="ECO:0000313" key="8">
    <source>
        <dbReference type="EMBL" id="VBB34476.1"/>
    </source>
</evidence>
<evidence type="ECO:0000256" key="2">
    <source>
        <dbReference type="ARBA" id="ARBA00012759"/>
    </source>
</evidence>
<name>A0A498SQ34_ACAVI</name>
<dbReference type="GO" id="GO:0043130">
    <property type="term" value="F:ubiquitin binding"/>
    <property type="evidence" value="ECO:0007669"/>
    <property type="project" value="TreeGrafter"/>
</dbReference>
<sequence>FDELLDDIAAAKYNENLLVEALNEEGRSNYYVTFFRLITSGYLRENAADYEGFIDGGRTMEQFCQSEIEPMFKDCDHLAIIALTKAIGVSIRIEYMDRTAALHHGWFYDFIVDKKLPRHFFLYRPGHYDIIYKT</sequence>
<gene>
    <name evidence="8" type="ORF">NAV_LOCUS9267</name>
</gene>
<dbReference type="AlphaFoldDB" id="A0A498SQ34"/>
<dbReference type="Gene3D" id="1.20.1300.20">
    <property type="entry name" value="Peptidase C65 Otubain, subdomain 2"/>
    <property type="match status" value="1"/>
</dbReference>
<keyword evidence="4" id="KW-0833">Ubl conjugation pathway</keyword>
<dbReference type="STRING" id="6277.A0A498SQ34"/>
<dbReference type="InterPro" id="IPR042467">
    <property type="entry name" value="Peptidase_C65_otubain_sub2"/>
</dbReference>
<dbReference type="PROSITE" id="PS50802">
    <property type="entry name" value="OTU"/>
    <property type="match status" value="1"/>
</dbReference>
<evidence type="ECO:0000313" key="9">
    <source>
        <dbReference type="Proteomes" id="UP000276991"/>
    </source>
</evidence>
<dbReference type="GO" id="GO:0071108">
    <property type="term" value="P:protein K48-linked deubiquitination"/>
    <property type="evidence" value="ECO:0007669"/>
    <property type="project" value="TreeGrafter"/>
</dbReference>
<evidence type="ECO:0000256" key="1">
    <source>
        <dbReference type="ARBA" id="ARBA00000707"/>
    </source>
</evidence>